<feature type="transmembrane region" description="Helical" evidence="8">
    <location>
        <begin position="487"/>
        <end position="505"/>
    </location>
</feature>
<evidence type="ECO:0000256" key="8">
    <source>
        <dbReference type="SAM" id="Phobius"/>
    </source>
</evidence>
<feature type="transmembrane region" description="Helical" evidence="8">
    <location>
        <begin position="280"/>
        <end position="302"/>
    </location>
</feature>
<dbReference type="Gene3D" id="1.20.1250.20">
    <property type="entry name" value="MFS general substrate transporter like domains"/>
    <property type="match status" value="2"/>
</dbReference>
<dbReference type="PRINTS" id="PR01036">
    <property type="entry name" value="TCRTETB"/>
</dbReference>
<feature type="transmembrane region" description="Helical" evidence="8">
    <location>
        <begin position="425"/>
        <end position="443"/>
    </location>
</feature>
<dbReference type="PANTHER" id="PTHR23501">
    <property type="entry name" value="MAJOR FACILITATOR SUPERFAMILY"/>
    <property type="match status" value="1"/>
</dbReference>
<feature type="transmembrane region" description="Helical" evidence="8">
    <location>
        <begin position="150"/>
        <end position="174"/>
    </location>
</feature>
<keyword evidence="4 8" id="KW-0812">Transmembrane</keyword>
<evidence type="ECO:0000256" key="3">
    <source>
        <dbReference type="ARBA" id="ARBA00022448"/>
    </source>
</evidence>
<keyword evidence="6 8" id="KW-0472">Membrane</keyword>
<comment type="subcellular location">
    <subcellularLocation>
        <location evidence="1">Endomembrane system</location>
        <topology evidence="1">Multi-pass membrane protein</topology>
    </subcellularLocation>
</comment>
<comment type="similarity">
    <text evidence="2">Belongs to the major facilitator superfamily.</text>
</comment>
<keyword evidence="5 8" id="KW-1133">Transmembrane helix</keyword>
<dbReference type="GeneID" id="25367060"/>
<accession>A0A074Z2V2</accession>
<dbReference type="InterPro" id="IPR036259">
    <property type="entry name" value="MFS_trans_sf"/>
</dbReference>
<feature type="compositionally biased region" description="Basic and acidic residues" evidence="7">
    <location>
        <begin position="529"/>
        <end position="538"/>
    </location>
</feature>
<dbReference type="GO" id="GO:0005886">
    <property type="term" value="C:plasma membrane"/>
    <property type="evidence" value="ECO:0007669"/>
    <property type="project" value="TreeGrafter"/>
</dbReference>
<proteinExistence type="inferred from homology"/>
<evidence type="ECO:0000256" key="5">
    <source>
        <dbReference type="ARBA" id="ARBA00022989"/>
    </source>
</evidence>
<feature type="transmembrane region" description="Helical" evidence="8">
    <location>
        <begin position="92"/>
        <end position="111"/>
    </location>
</feature>
<feature type="transmembrane region" description="Helical" evidence="8">
    <location>
        <begin position="220"/>
        <end position="244"/>
    </location>
</feature>
<feature type="transmembrane region" description="Helical" evidence="8">
    <location>
        <begin position="61"/>
        <end position="80"/>
    </location>
</feature>
<dbReference type="PANTHER" id="PTHR23501:SF78">
    <property type="entry name" value="MAJOR FACILITATOR SUPERFAMILY (MFS) PROFILE DOMAIN-CONTAINING PROTEIN-RELATED"/>
    <property type="match status" value="1"/>
</dbReference>
<keyword evidence="3" id="KW-0813">Transport</keyword>
<dbReference type="OrthoDB" id="10021397at2759"/>
<feature type="transmembrane region" description="Helical" evidence="8">
    <location>
        <begin position="180"/>
        <end position="200"/>
    </location>
</feature>
<reference evidence="10 11" key="1">
    <citation type="journal article" date="2014" name="BMC Genomics">
        <title>Genome sequencing of four Aureobasidium pullulans varieties: biotechnological potential, stress tolerance, and description of new species.</title>
        <authorList>
            <person name="Gostin Ar C."/>
            <person name="Ohm R.A."/>
            <person name="Kogej T."/>
            <person name="Sonjak S."/>
            <person name="Turk M."/>
            <person name="Zajc J."/>
            <person name="Zalar P."/>
            <person name="Grube M."/>
            <person name="Sun H."/>
            <person name="Han J."/>
            <person name="Sharma A."/>
            <person name="Chiniquy J."/>
            <person name="Ngan C.Y."/>
            <person name="Lipzen A."/>
            <person name="Barry K."/>
            <person name="Grigoriev I.V."/>
            <person name="Gunde-Cimerman N."/>
        </authorList>
    </citation>
    <scope>NUCLEOTIDE SEQUENCE [LARGE SCALE GENOMIC DNA]</scope>
    <source>
        <strain evidence="10 11">EXF-2481</strain>
    </source>
</reference>
<evidence type="ECO:0000256" key="6">
    <source>
        <dbReference type="ARBA" id="ARBA00023136"/>
    </source>
</evidence>
<feature type="transmembrane region" description="Helical" evidence="8">
    <location>
        <begin position="379"/>
        <end position="404"/>
    </location>
</feature>
<name>A0A074Z2V2_AURSE</name>
<dbReference type="InterPro" id="IPR011701">
    <property type="entry name" value="MFS"/>
</dbReference>
<keyword evidence="11" id="KW-1185">Reference proteome</keyword>
<sequence length="565" mass="60811">MRDKQSAAEASVVDQTNLLPKGELLVVFGVLAVSLFICFVDQNGIGVILPTISRDLNAADTISWAGTSALIANTVFQVLFGRLSDLFGRKVVFLSALVLLATCDLLCGFSQNATMLYVFRGLAGVANGGITSLSMMIVSDIVTLKERGKYQGILGACVGLGNMVGPFIAAAFAQHSTWRGLFWLVSPLAALCCVICSFTLPASKDSLKLDYSTVSKKIDYWGVLFGSAAIVLILIPVSGGGSYFQWDSPMVVSMLVIGGSCALAFFFVEYKVALLPMMPLSLFCNAPVCVLLLQNFFFGIVYYSQLYYLPLFFQNARRMSPIMSAALVLPITAAQMTLSILSGQYISRRERYGEVIWLGFFLWTLGVGLTCIFDLTTPIVAIVVILLIQGAGVGLIFQPTLVALQAHCTKGQRAVVISNRNFLRSLGGAVGLAISAAALQSSLKKAMPSGLASTFSSYDRPDFTAFNASEEQTQAILQAYATASRTVFIMNVPFMALCLLGCVLIRDRGLQRPDEPQWGGSGDTTMGVEVEKGDDKTDGIQHIVRDASKLEQVDGREKLTSKGST</sequence>
<dbReference type="FunFam" id="1.20.1720.10:FF:000013">
    <property type="entry name" value="Related to multidrug resistance proteins"/>
    <property type="match status" value="1"/>
</dbReference>
<dbReference type="CDD" id="cd17502">
    <property type="entry name" value="MFS_Azr1_MDR_like"/>
    <property type="match status" value="1"/>
</dbReference>
<feature type="transmembrane region" description="Helical" evidence="8">
    <location>
        <begin position="24"/>
        <end position="49"/>
    </location>
</feature>
<evidence type="ECO:0000256" key="1">
    <source>
        <dbReference type="ARBA" id="ARBA00004127"/>
    </source>
</evidence>
<evidence type="ECO:0000256" key="7">
    <source>
        <dbReference type="SAM" id="MobiDB-lite"/>
    </source>
</evidence>
<dbReference type="InterPro" id="IPR020846">
    <property type="entry name" value="MFS_dom"/>
</dbReference>
<dbReference type="EMBL" id="KL584766">
    <property type="protein sequence ID" value="KEQ93391.1"/>
    <property type="molecule type" value="Genomic_DNA"/>
</dbReference>
<evidence type="ECO:0000259" key="9">
    <source>
        <dbReference type="PROSITE" id="PS50850"/>
    </source>
</evidence>
<protein>
    <recommendedName>
        <fullName evidence="9">Major facilitator superfamily (MFS) profile domain-containing protein</fullName>
    </recommendedName>
</protein>
<dbReference type="PROSITE" id="PS50850">
    <property type="entry name" value="MFS"/>
    <property type="match status" value="1"/>
</dbReference>
<dbReference type="GO" id="GO:0046943">
    <property type="term" value="F:carboxylic acid transmembrane transporter activity"/>
    <property type="evidence" value="ECO:0007669"/>
    <property type="project" value="UniProtKB-ARBA"/>
</dbReference>
<evidence type="ECO:0000256" key="2">
    <source>
        <dbReference type="ARBA" id="ARBA00008335"/>
    </source>
</evidence>
<dbReference type="OMA" id="YSHLYYL"/>
<gene>
    <name evidence="10" type="ORF">AUEXF2481DRAFT_42130</name>
</gene>
<feature type="transmembrane region" description="Helical" evidence="8">
    <location>
        <begin position="250"/>
        <end position="268"/>
    </location>
</feature>
<feature type="region of interest" description="Disordered" evidence="7">
    <location>
        <begin position="513"/>
        <end position="538"/>
    </location>
</feature>
<evidence type="ECO:0000313" key="10">
    <source>
        <dbReference type="EMBL" id="KEQ93391.1"/>
    </source>
</evidence>
<feature type="domain" description="Major facilitator superfamily (MFS) profile" evidence="9">
    <location>
        <begin position="27"/>
        <end position="510"/>
    </location>
</feature>
<dbReference type="FunFam" id="1.20.1250.20:FF:000436">
    <property type="entry name" value="MFS transporter, putative"/>
    <property type="match status" value="1"/>
</dbReference>
<dbReference type="SUPFAM" id="SSF103473">
    <property type="entry name" value="MFS general substrate transporter"/>
    <property type="match status" value="1"/>
</dbReference>
<evidence type="ECO:0000313" key="11">
    <source>
        <dbReference type="Proteomes" id="UP000030641"/>
    </source>
</evidence>
<dbReference type="Pfam" id="PF07690">
    <property type="entry name" value="MFS_1"/>
    <property type="match status" value="1"/>
</dbReference>
<dbReference type="GO" id="GO:0012505">
    <property type="term" value="C:endomembrane system"/>
    <property type="evidence" value="ECO:0007669"/>
    <property type="project" value="UniProtKB-SubCell"/>
</dbReference>
<evidence type="ECO:0000256" key="4">
    <source>
        <dbReference type="ARBA" id="ARBA00022692"/>
    </source>
</evidence>
<dbReference type="InParanoid" id="A0A074Z2V2"/>
<feature type="transmembrane region" description="Helical" evidence="8">
    <location>
        <begin position="355"/>
        <end position="373"/>
    </location>
</feature>
<feature type="transmembrane region" description="Helical" evidence="8">
    <location>
        <begin position="117"/>
        <end position="138"/>
    </location>
</feature>
<dbReference type="RefSeq" id="XP_013341827.1">
    <property type="nucleotide sequence ID" value="XM_013486373.1"/>
</dbReference>
<dbReference type="HOGENOM" id="CLU_000960_22_0_1"/>
<organism evidence="10 11">
    <name type="scientific">Aureobasidium subglaciale (strain EXF-2481)</name>
    <name type="common">Aureobasidium pullulans var. subglaciale</name>
    <dbReference type="NCBI Taxonomy" id="1043005"/>
    <lineage>
        <taxon>Eukaryota</taxon>
        <taxon>Fungi</taxon>
        <taxon>Dikarya</taxon>
        <taxon>Ascomycota</taxon>
        <taxon>Pezizomycotina</taxon>
        <taxon>Dothideomycetes</taxon>
        <taxon>Dothideomycetidae</taxon>
        <taxon>Dothideales</taxon>
        <taxon>Saccotheciaceae</taxon>
        <taxon>Aureobasidium</taxon>
    </lineage>
</organism>
<dbReference type="AlphaFoldDB" id="A0A074Z2V2"/>
<dbReference type="Proteomes" id="UP000030641">
    <property type="component" value="Unassembled WGS sequence"/>
</dbReference>